<dbReference type="Pfam" id="PF08241">
    <property type="entry name" value="Methyltransf_11"/>
    <property type="match status" value="1"/>
</dbReference>
<protein>
    <submittedName>
        <fullName evidence="3">Juvenile hormone acid O-methyltransferase-like</fullName>
    </submittedName>
</protein>
<dbReference type="FunCoup" id="A0A1W4WX71">
    <property type="interactions" value="36"/>
</dbReference>
<dbReference type="InterPro" id="IPR013216">
    <property type="entry name" value="Methyltransf_11"/>
</dbReference>
<dbReference type="Proteomes" id="UP000192223">
    <property type="component" value="Unplaced"/>
</dbReference>
<proteinExistence type="predicted"/>
<sequence length="276" mass="32174">MNKPAVYVNFNTLQKNDATYTLDNYIKYLKWNPNKTEKVLEIGCGPGDVTKDILVPALPGNVEELVCLDRSEEMINFAKNNSKHDKIKYMQMDISNDDLTNVLGKNTFDHVFSFYCLNWVQDQRKAYKNIYDVLKPGGDALVLLNAYHPVFEVYHWLAQQEKYHLYHKETDNFVSPYFTKKHPKQDLEDILTDLGFIIHACEYKPLDFVFPNESYIKGFFLSVNPFVDLMPPSVREEYLQELVDEFKRKKMKGNVMSYAVLIACVQKPEQDEPLVS</sequence>
<dbReference type="CDD" id="cd02440">
    <property type="entry name" value="AdoMet_MTases"/>
    <property type="match status" value="1"/>
</dbReference>
<dbReference type="AlphaFoldDB" id="A0A1W4WX71"/>
<accession>A0A1W4WX71</accession>
<dbReference type="InterPro" id="IPR029063">
    <property type="entry name" value="SAM-dependent_MTases_sf"/>
</dbReference>
<dbReference type="InParanoid" id="A0A1W4WX71"/>
<name>A0A1W4WX71_AGRPL</name>
<dbReference type="SUPFAM" id="SSF53335">
    <property type="entry name" value="S-adenosyl-L-methionine-dependent methyltransferases"/>
    <property type="match status" value="1"/>
</dbReference>
<evidence type="ECO:0000313" key="2">
    <source>
        <dbReference type="Proteomes" id="UP000192223"/>
    </source>
</evidence>
<evidence type="ECO:0000259" key="1">
    <source>
        <dbReference type="Pfam" id="PF08241"/>
    </source>
</evidence>
<gene>
    <name evidence="3" type="primary">LOC108736655</name>
</gene>
<dbReference type="RefSeq" id="XP_018324655.1">
    <property type="nucleotide sequence ID" value="XM_018469153.2"/>
</dbReference>
<dbReference type="PANTHER" id="PTHR43861">
    <property type="entry name" value="TRANS-ACONITATE 2-METHYLTRANSFERASE-RELATED"/>
    <property type="match status" value="1"/>
</dbReference>
<reference evidence="3" key="1">
    <citation type="submission" date="2025-08" db="UniProtKB">
        <authorList>
            <consortium name="RefSeq"/>
        </authorList>
    </citation>
    <scope>IDENTIFICATION</scope>
    <source>
        <tissue evidence="3">Entire body</tissue>
    </source>
</reference>
<evidence type="ECO:0000313" key="3">
    <source>
        <dbReference type="RefSeq" id="XP_018324655.1"/>
    </source>
</evidence>
<dbReference type="GeneID" id="108736655"/>
<dbReference type="STRING" id="224129.A0A1W4WX71"/>
<dbReference type="Gene3D" id="3.40.50.150">
    <property type="entry name" value="Vaccinia Virus protein VP39"/>
    <property type="match status" value="1"/>
</dbReference>
<dbReference type="PANTHER" id="PTHR43861:SF1">
    <property type="entry name" value="TRANS-ACONITATE 2-METHYLTRANSFERASE"/>
    <property type="match status" value="1"/>
</dbReference>
<feature type="domain" description="Methyltransferase type 11" evidence="1">
    <location>
        <begin position="40"/>
        <end position="140"/>
    </location>
</feature>
<organism evidence="2 3">
    <name type="scientific">Agrilus planipennis</name>
    <name type="common">Emerald ash borer</name>
    <name type="synonym">Agrilus marcopoli</name>
    <dbReference type="NCBI Taxonomy" id="224129"/>
    <lineage>
        <taxon>Eukaryota</taxon>
        <taxon>Metazoa</taxon>
        <taxon>Ecdysozoa</taxon>
        <taxon>Arthropoda</taxon>
        <taxon>Hexapoda</taxon>
        <taxon>Insecta</taxon>
        <taxon>Pterygota</taxon>
        <taxon>Neoptera</taxon>
        <taxon>Endopterygota</taxon>
        <taxon>Coleoptera</taxon>
        <taxon>Polyphaga</taxon>
        <taxon>Elateriformia</taxon>
        <taxon>Buprestoidea</taxon>
        <taxon>Buprestidae</taxon>
        <taxon>Agrilinae</taxon>
        <taxon>Agrilus</taxon>
    </lineage>
</organism>
<dbReference type="GO" id="GO:0008757">
    <property type="term" value="F:S-adenosylmethionine-dependent methyltransferase activity"/>
    <property type="evidence" value="ECO:0007669"/>
    <property type="project" value="InterPro"/>
</dbReference>
<keyword evidence="2" id="KW-1185">Reference proteome</keyword>
<dbReference type="OrthoDB" id="66144at2759"/>
<dbReference type="KEGG" id="apln:108736655"/>